<proteinExistence type="predicted"/>
<evidence type="ECO:0000259" key="3">
    <source>
        <dbReference type="Pfam" id="PF01048"/>
    </source>
</evidence>
<dbReference type="Gene3D" id="3.40.50.1580">
    <property type="entry name" value="Nucleoside phosphorylase domain"/>
    <property type="match status" value="1"/>
</dbReference>
<protein>
    <recommendedName>
        <fullName evidence="3">Nucleoside phosphorylase domain-containing protein</fullName>
    </recommendedName>
</protein>
<keyword evidence="2" id="KW-0808">Transferase</keyword>
<dbReference type="GO" id="GO:0009116">
    <property type="term" value="P:nucleoside metabolic process"/>
    <property type="evidence" value="ECO:0007669"/>
    <property type="project" value="InterPro"/>
</dbReference>
<dbReference type="SUPFAM" id="SSF53167">
    <property type="entry name" value="Purine and uridine phosphorylases"/>
    <property type="match status" value="1"/>
</dbReference>
<gene>
    <name evidence="4" type="ORF">AVDCRST_MAG82-2423</name>
</gene>
<accession>A0A6J4QB04</accession>
<keyword evidence="1" id="KW-0328">Glycosyltransferase</keyword>
<evidence type="ECO:0000256" key="1">
    <source>
        <dbReference type="ARBA" id="ARBA00022676"/>
    </source>
</evidence>
<feature type="domain" description="Nucleoside phosphorylase" evidence="3">
    <location>
        <begin position="5"/>
        <end position="244"/>
    </location>
</feature>
<dbReference type="CDD" id="cd09010">
    <property type="entry name" value="MTAP_SsMTAPII_like_MTIP"/>
    <property type="match status" value="1"/>
</dbReference>
<dbReference type="EMBL" id="CADCVA010000314">
    <property type="protein sequence ID" value="CAA9435323.1"/>
    <property type="molecule type" value="Genomic_DNA"/>
</dbReference>
<evidence type="ECO:0000313" key="4">
    <source>
        <dbReference type="EMBL" id="CAA9435323.1"/>
    </source>
</evidence>
<dbReference type="InterPro" id="IPR035994">
    <property type="entry name" value="Nucleoside_phosphorylase_sf"/>
</dbReference>
<organism evidence="4">
    <name type="scientific">uncultured Rubrobacteraceae bacterium</name>
    <dbReference type="NCBI Taxonomy" id="349277"/>
    <lineage>
        <taxon>Bacteria</taxon>
        <taxon>Bacillati</taxon>
        <taxon>Actinomycetota</taxon>
        <taxon>Rubrobacteria</taxon>
        <taxon>Rubrobacterales</taxon>
        <taxon>Rubrobacteraceae</taxon>
        <taxon>environmental samples</taxon>
    </lineage>
</organism>
<evidence type="ECO:0000256" key="2">
    <source>
        <dbReference type="ARBA" id="ARBA00022679"/>
    </source>
</evidence>
<dbReference type="GO" id="GO:0019509">
    <property type="term" value="P:L-methionine salvage from methylthioadenosine"/>
    <property type="evidence" value="ECO:0007669"/>
    <property type="project" value="TreeGrafter"/>
</dbReference>
<dbReference type="PANTHER" id="PTHR42679:SF2">
    <property type="entry name" value="S-METHYL-5'-THIOADENOSINE PHOSPHORYLASE"/>
    <property type="match status" value="1"/>
</dbReference>
<name>A0A6J4QB04_9ACTN</name>
<reference evidence="4" key="1">
    <citation type="submission" date="2020-02" db="EMBL/GenBank/DDBJ databases">
        <authorList>
            <person name="Meier V. D."/>
        </authorList>
    </citation>
    <scope>NUCLEOTIDE SEQUENCE</scope>
    <source>
        <strain evidence="4">AVDCRST_MAG82</strain>
    </source>
</reference>
<sequence>MIDVGIITGSGIYELPYDRESRVVESRFGRAEVSIFRAGPWTVGSISRHQKNHRHLPNTIPHRANIVALEQLGARAVLATTVVGAVDPGVRLGRPVLFDDLFFPDNLLPDGNACTFFTEPGDPARGHLIWDEPFAPRLRRKLELAAGSLGLETTIGGVYGHTNGPRFESRAEIRSLATAGVTAVSQTCGPEAVLAGELELPYALVGFPVNYATGVSPTEARREELDRLLALSAEVLPRVLLKSVETLEGEDLVFDHAYIYRVEGGVGPRKG</sequence>
<dbReference type="Pfam" id="PF01048">
    <property type="entry name" value="PNP_UDP_1"/>
    <property type="match status" value="1"/>
</dbReference>
<dbReference type="PANTHER" id="PTHR42679">
    <property type="entry name" value="S-METHYL-5'-THIOADENOSINE PHOSPHORYLASE"/>
    <property type="match status" value="1"/>
</dbReference>
<dbReference type="GO" id="GO:0017061">
    <property type="term" value="F:S-methyl-5-thioadenosine phosphorylase activity"/>
    <property type="evidence" value="ECO:0007669"/>
    <property type="project" value="InterPro"/>
</dbReference>
<dbReference type="AlphaFoldDB" id="A0A6J4QB04"/>
<dbReference type="GO" id="GO:0005829">
    <property type="term" value="C:cytosol"/>
    <property type="evidence" value="ECO:0007669"/>
    <property type="project" value="TreeGrafter"/>
</dbReference>
<dbReference type="InterPro" id="IPR010044">
    <property type="entry name" value="MTAP"/>
</dbReference>
<dbReference type="InterPro" id="IPR000845">
    <property type="entry name" value="Nucleoside_phosphorylase_d"/>
</dbReference>